<reference evidence="2 3" key="1">
    <citation type="submission" date="2024-01" db="EMBL/GenBank/DDBJ databases">
        <title>the genome sequence of strain Microbacterium schleiferi NBRC 15075.</title>
        <authorList>
            <person name="Ding Y."/>
            <person name="Zhang G."/>
        </authorList>
    </citation>
    <scope>NUCLEOTIDE SEQUENCE [LARGE SCALE GENOMIC DNA]</scope>
    <source>
        <strain evidence="2 3">NBRC 15075</strain>
    </source>
</reference>
<accession>A0ABU7V3S0</accession>
<gene>
    <name evidence="2" type="ORF">V2V91_04150</name>
</gene>
<dbReference type="Proteomes" id="UP001351900">
    <property type="component" value="Unassembled WGS sequence"/>
</dbReference>
<evidence type="ECO:0000259" key="1">
    <source>
        <dbReference type="Pfam" id="PF12804"/>
    </source>
</evidence>
<proteinExistence type="predicted"/>
<comment type="caution">
    <text evidence="2">The sequence shown here is derived from an EMBL/GenBank/DDBJ whole genome shotgun (WGS) entry which is preliminary data.</text>
</comment>
<dbReference type="EMBL" id="JAZHOV010000002">
    <property type="protein sequence ID" value="MEF2254329.1"/>
    <property type="molecule type" value="Genomic_DNA"/>
</dbReference>
<name>A0ABU7V3S0_9MICO</name>
<evidence type="ECO:0000313" key="2">
    <source>
        <dbReference type="EMBL" id="MEF2254329.1"/>
    </source>
</evidence>
<dbReference type="RefSeq" id="WP_331790895.1">
    <property type="nucleotide sequence ID" value="NZ_BAAAUO010000005.1"/>
</dbReference>
<protein>
    <submittedName>
        <fullName evidence="2">Nucleotidyltransferase family protein</fullName>
    </submittedName>
</protein>
<dbReference type="PANTHER" id="PTHR43777">
    <property type="entry name" value="MOLYBDENUM COFACTOR CYTIDYLYLTRANSFERASE"/>
    <property type="match status" value="1"/>
</dbReference>
<dbReference type="InterPro" id="IPR029044">
    <property type="entry name" value="Nucleotide-diphossugar_trans"/>
</dbReference>
<dbReference type="PANTHER" id="PTHR43777:SF1">
    <property type="entry name" value="MOLYBDENUM COFACTOR CYTIDYLYLTRANSFERASE"/>
    <property type="match status" value="1"/>
</dbReference>
<evidence type="ECO:0000313" key="3">
    <source>
        <dbReference type="Proteomes" id="UP001351900"/>
    </source>
</evidence>
<sequence>MTACGIVLAAGAGSRYGQPKVFARAADGVLWLEQVVVALREGGCSEVLVVIGAEAERAVSIVSTLGAVSAVVATDWELGLSASVRAGLAGAANTDADSAVIAPVDVPGMPASVVARVLRAGAGGEGLARAIYDERPGHPVAIGRDHWELVAASVHGDSGANRYLATHAAVAVECADLWDGSDIDTR</sequence>
<dbReference type="Gene3D" id="3.90.550.10">
    <property type="entry name" value="Spore Coat Polysaccharide Biosynthesis Protein SpsA, Chain A"/>
    <property type="match status" value="1"/>
</dbReference>
<dbReference type="SUPFAM" id="SSF53448">
    <property type="entry name" value="Nucleotide-diphospho-sugar transferases"/>
    <property type="match status" value="1"/>
</dbReference>
<feature type="domain" description="MobA-like NTP transferase" evidence="1">
    <location>
        <begin position="5"/>
        <end position="168"/>
    </location>
</feature>
<organism evidence="2 3">
    <name type="scientific">Microbacterium schleiferi</name>
    <dbReference type="NCBI Taxonomy" id="69362"/>
    <lineage>
        <taxon>Bacteria</taxon>
        <taxon>Bacillati</taxon>
        <taxon>Actinomycetota</taxon>
        <taxon>Actinomycetes</taxon>
        <taxon>Micrococcales</taxon>
        <taxon>Microbacteriaceae</taxon>
        <taxon>Microbacterium</taxon>
    </lineage>
</organism>
<keyword evidence="3" id="KW-1185">Reference proteome</keyword>
<dbReference type="InterPro" id="IPR025877">
    <property type="entry name" value="MobA-like_NTP_Trfase"/>
</dbReference>
<dbReference type="CDD" id="cd04182">
    <property type="entry name" value="GT_2_like_f"/>
    <property type="match status" value="1"/>
</dbReference>
<dbReference type="Pfam" id="PF12804">
    <property type="entry name" value="NTP_transf_3"/>
    <property type="match status" value="1"/>
</dbReference>